<protein>
    <submittedName>
        <fullName evidence="2">DUF5655 domain-containing protein</fullName>
    </submittedName>
</protein>
<evidence type="ECO:0000313" key="2">
    <source>
        <dbReference type="EMBL" id="MEU8133564.1"/>
    </source>
</evidence>
<gene>
    <name evidence="2" type="ORF">AB0C36_08665</name>
</gene>
<name>A0ABV3DF14_9ACTN</name>
<feature type="domain" description="DUF5655" evidence="1">
    <location>
        <begin position="83"/>
        <end position="188"/>
    </location>
</feature>
<dbReference type="RefSeq" id="WP_358351247.1">
    <property type="nucleotide sequence ID" value="NZ_JBEZFP010000015.1"/>
</dbReference>
<dbReference type="EMBL" id="JBEZFP010000015">
    <property type="protein sequence ID" value="MEU8133564.1"/>
    <property type="molecule type" value="Genomic_DNA"/>
</dbReference>
<keyword evidence="3" id="KW-1185">Reference proteome</keyword>
<sequence>MARPRTWQEMRDSTIDLLVRRTGEGLDVWNRRVRDSGVRDEAALRAWLDERDLGGYPQSLLVWERFGYPEFLTASADNLLAGQYDDRPALRPVLDALLVVGTSIADTAVQVRKTYVTLVSPKRQYALIRATTRDRLDLGLRLPGAALRKPLLPARGLGNDTINVRVPLHAVEDVDQDVEELLERAYQANV</sequence>
<dbReference type="InterPro" id="IPR043714">
    <property type="entry name" value="DUF5655"/>
</dbReference>
<proteinExistence type="predicted"/>
<comment type="caution">
    <text evidence="2">The sequence shown here is derived from an EMBL/GenBank/DDBJ whole genome shotgun (WGS) entry which is preliminary data.</text>
</comment>
<evidence type="ECO:0000313" key="3">
    <source>
        <dbReference type="Proteomes" id="UP001551482"/>
    </source>
</evidence>
<accession>A0ABV3DF14</accession>
<evidence type="ECO:0000259" key="1">
    <source>
        <dbReference type="Pfam" id="PF18899"/>
    </source>
</evidence>
<dbReference type="Proteomes" id="UP001551482">
    <property type="component" value="Unassembled WGS sequence"/>
</dbReference>
<reference evidence="2 3" key="1">
    <citation type="submission" date="2024-06" db="EMBL/GenBank/DDBJ databases">
        <title>The Natural Products Discovery Center: Release of the First 8490 Sequenced Strains for Exploring Actinobacteria Biosynthetic Diversity.</title>
        <authorList>
            <person name="Kalkreuter E."/>
            <person name="Kautsar S.A."/>
            <person name="Yang D."/>
            <person name="Bader C.D."/>
            <person name="Teijaro C.N."/>
            <person name="Fluegel L."/>
            <person name="Davis C.M."/>
            <person name="Simpson J.R."/>
            <person name="Lauterbach L."/>
            <person name="Steele A.D."/>
            <person name="Gui C."/>
            <person name="Meng S."/>
            <person name="Li G."/>
            <person name="Viehrig K."/>
            <person name="Ye F."/>
            <person name="Su P."/>
            <person name="Kiefer A.F."/>
            <person name="Nichols A."/>
            <person name="Cepeda A.J."/>
            <person name="Yan W."/>
            <person name="Fan B."/>
            <person name="Jiang Y."/>
            <person name="Adhikari A."/>
            <person name="Zheng C.-J."/>
            <person name="Schuster L."/>
            <person name="Cowan T.M."/>
            <person name="Smanski M.J."/>
            <person name="Chevrette M.G."/>
            <person name="De Carvalho L.P.S."/>
            <person name="Shen B."/>
        </authorList>
    </citation>
    <scope>NUCLEOTIDE SEQUENCE [LARGE SCALE GENOMIC DNA]</scope>
    <source>
        <strain evidence="2 3">NPDC048946</strain>
    </source>
</reference>
<dbReference type="Pfam" id="PF18899">
    <property type="entry name" value="DUF5655"/>
    <property type="match status" value="1"/>
</dbReference>
<organism evidence="2 3">
    <name type="scientific">Streptodolium elevatio</name>
    <dbReference type="NCBI Taxonomy" id="3157996"/>
    <lineage>
        <taxon>Bacteria</taxon>
        <taxon>Bacillati</taxon>
        <taxon>Actinomycetota</taxon>
        <taxon>Actinomycetes</taxon>
        <taxon>Kitasatosporales</taxon>
        <taxon>Streptomycetaceae</taxon>
        <taxon>Streptodolium</taxon>
    </lineage>
</organism>